<dbReference type="GO" id="GO:0030655">
    <property type="term" value="P:beta-lactam antibiotic catabolic process"/>
    <property type="evidence" value="ECO:0007669"/>
    <property type="project" value="InterPro"/>
</dbReference>
<dbReference type="SUPFAM" id="SSF56601">
    <property type="entry name" value="beta-lactamase/transpeptidase-like"/>
    <property type="match status" value="1"/>
</dbReference>
<dbReference type="EC" id="3.5.2.6" evidence="3"/>
<proteinExistence type="inferred from homology"/>
<comment type="caution">
    <text evidence="5">The sequence shown here is derived from an EMBL/GenBank/DDBJ whole genome shotgun (WGS) entry which is preliminary data.</text>
</comment>
<feature type="domain" description="Beta-lactamase class A catalytic" evidence="4">
    <location>
        <begin position="162"/>
        <end position="280"/>
    </location>
</feature>
<dbReference type="PANTHER" id="PTHR35333">
    <property type="entry name" value="BETA-LACTAMASE"/>
    <property type="match status" value="1"/>
</dbReference>
<dbReference type="GO" id="GO:0008800">
    <property type="term" value="F:beta-lactamase activity"/>
    <property type="evidence" value="ECO:0007669"/>
    <property type="project" value="UniProtKB-EC"/>
</dbReference>
<evidence type="ECO:0000259" key="4">
    <source>
        <dbReference type="Pfam" id="PF13354"/>
    </source>
</evidence>
<evidence type="ECO:0000256" key="1">
    <source>
        <dbReference type="ARBA" id="ARBA00001526"/>
    </source>
</evidence>
<dbReference type="Gene3D" id="3.40.710.10">
    <property type="entry name" value="DD-peptidase/beta-lactamase superfamily"/>
    <property type="match status" value="1"/>
</dbReference>
<evidence type="ECO:0000256" key="3">
    <source>
        <dbReference type="ARBA" id="ARBA00012865"/>
    </source>
</evidence>
<reference evidence="5 6" key="1">
    <citation type="journal article" date="2017" name="Nat. Commun.">
        <title>In situ click chemistry generation of cyclooxygenase-2 inhibitors.</title>
        <authorList>
            <person name="Bhardwaj A."/>
            <person name="Kaur J."/>
            <person name="Wuest M."/>
            <person name="Wuest F."/>
        </authorList>
    </citation>
    <scope>NUCLEOTIDE SEQUENCE [LARGE SCALE GENOMIC DNA]</scope>
    <source>
        <strain evidence="5">S2_012_000_R3_94</strain>
    </source>
</reference>
<dbReference type="InterPro" id="IPR000871">
    <property type="entry name" value="Beta-lactam_class-A"/>
</dbReference>
<protein>
    <recommendedName>
        <fullName evidence="3">beta-lactamase</fullName>
        <ecNumber evidence="3">3.5.2.6</ecNumber>
    </recommendedName>
</protein>
<dbReference type="Pfam" id="PF13354">
    <property type="entry name" value="Beta-lactamase2"/>
    <property type="match status" value="1"/>
</dbReference>
<evidence type="ECO:0000313" key="6">
    <source>
        <dbReference type="Proteomes" id="UP000315344"/>
    </source>
</evidence>
<accession>A0A533IF58</accession>
<dbReference type="Proteomes" id="UP000315344">
    <property type="component" value="Unassembled WGS sequence"/>
</dbReference>
<dbReference type="InterPro" id="IPR045155">
    <property type="entry name" value="Beta-lactam_cat"/>
</dbReference>
<keyword evidence="5" id="KW-0378">Hydrolase</keyword>
<sequence>MQKAMIAPGRSPSSALNDAGNEGLRHLLDAAERDILPDQVAACACLYDRSILSNDPGTFDRQTVWHHQGDRLIYPASVCKLFYLAAIAAAEERGEIALDDEDHRAVHAMIATSSNDATTYLLGRLTGAFDGPRLSPDALDGWIGQRQAVMGWLNRLGTPAFDGIHLSHSTYEDSPYGRAKQAREIQIGNRLSARACAAMMHEILRGAMPKRDWMASHLSRDWQRDAEAGSDGNQVSGFLAEGIPADFKTWSKAGHTSWTRHDVIHAEAPDGRACTIAVMTEGNAAARNMRTLPAFARAFIRHAFALPTKIATS</sequence>
<evidence type="ECO:0000313" key="5">
    <source>
        <dbReference type="EMBL" id="TKW68218.1"/>
    </source>
</evidence>
<organism evidence="5 6">
    <name type="scientific">Paracoccus denitrificans</name>
    <dbReference type="NCBI Taxonomy" id="266"/>
    <lineage>
        <taxon>Bacteria</taxon>
        <taxon>Pseudomonadati</taxon>
        <taxon>Pseudomonadota</taxon>
        <taxon>Alphaproteobacteria</taxon>
        <taxon>Rhodobacterales</taxon>
        <taxon>Paracoccaceae</taxon>
        <taxon>Paracoccus</taxon>
    </lineage>
</organism>
<comment type="similarity">
    <text evidence="2">Belongs to the class-A beta-lactamase family.</text>
</comment>
<dbReference type="AlphaFoldDB" id="A0A533IF58"/>
<gene>
    <name evidence="5" type="ORF">DI616_03720</name>
</gene>
<name>A0A533IF58_PARDE</name>
<evidence type="ECO:0000256" key="2">
    <source>
        <dbReference type="ARBA" id="ARBA00009009"/>
    </source>
</evidence>
<dbReference type="GO" id="GO:0046677">
    <property type="term" value="P:response to antibiotic"/>
    <property type="evidence" value="ECO:0007669"/>
    <property type="project" value="InterPro"/>
</dbReference>
<dbReference type="EMBL" id="VAFL01000002">
    <property type="protein sequence ID" value="TKW68218.1"/>
    <property type="molecule type" value="Genomic_DNA"/>
</dbReference>
<dbReference type="InterPro" id="IPR012338">
    <property type="entry name" value="Beta-lactam/transpept-like"/>
</dbReference>
<comment type="catalytic activity">
    <reaction evidence="1">
        <text>a beta-lactam + H2O = a substituted beta-amino acid</text>
        <dbReference type="Rhea" id="RHEA:20401"/>
        <dbReference type="ChEBI" id="CHEBI:15377"/>
        <dbReference type="ChEBI" id="CHEBI:35627"/>
        <dbReference type="ChEBI" id="CHEBI:140347"/>
        <dbReference type="EC" id="3.5.2.6"/>
    </reaction>
</comment>
<dbReference type="PANTHER" id="PTHR35333:SF3">
    <property type="entry name" value="BETA-LACTAMASE-TYPE TRANSPEPTIDASE FOLD CONTAINING PROTEIN"/>
    <property type="match status" value="1"/>
</dbReference>